<dbReference type="InParanoid" id="A0A5J5F7M9"/>
<keyword evidence="1" id="KW-1133">Transmembrane helix</keyword>
<name>A0A5J5F7M9_9PEZI</name>
<comment type="caution">
    <text evidence="2">The sequence shown here is derived from an EMBL/GenBank/DDBJ whole genome shotgun (WGS) entry which is preliminary data.</text>
</comment>
<feature type="transmembrane region" description="Helical" evidence="1">
    <location>
        <begin position="180"/>
        <end position="198"/>
    </location>
</feature>
<gene>
    <name evidence="2" type="ORF">FN846DRAFT_310006</name>
</gene>
<evidence type="ECO:0000256" key="1">
    <source>
        <dbReference type="SAM" id="Phobius"/>
    </source>
</evidence>
<feature type="transmembrane region" description="Helical" evidence="1">
    <location>
        <begin position="133"/>
        <end position="155"/>
    </location>
</feature>
<sequence>MSSQLLRCETREEKRALPFGGTTCADATKEPRSIDLSLHTSSARLSNIQFIQRVKHMVVKRARLHTIAASPSTREHDMQTSARKPPSRIVNKSYYVRASGSASMLPKHRQLHLSGNARTRTNGQYNVYTSARLITPAVISIAHLIFTFFYTYSYIHRVLSTYRFEFKASRYNMTTGCMRSRNAFICALFLFWGINRYIQKSRIPVFFLSARTWKVAILVQCLYFPQLQLTAS</sequence>
<keyword evidence="3" id="KW-1185">Reference proteome</keyword>
<dbReference type="AlphaFoldDB" id="A0A5J5F7M9"/>
<accession>A0A5J5F7M9</accession>
<reference evidence="2 3" key="1">
    <citation type="submission" date="2019-09" db="EMBL/GenBank/DDBJ databases">
        <title>Draft genome of the ectomycorrhizal ascomycete Sphaerosporella brunnea.</title>
        <authorList>
            <consortium name="DOE Joint Genome Institute"/>
            <person name="Benucci G.M."/>
            <person name="Marozzi G."/>
            <person name="Antonielli L."/>
            <person name="Sanchez S."/>
            <person name="Marco P."/>
            <person name="Wang X."/>
            <person name="Falini L.B."/>
            <person name="Barry K."/>
            <person name="Haridas S."/>
            <person name="Lipzen A."/>
            <person name="Labutti K."/>
            <person name="Grigoriev I.V."/>
            <person name="Murat C."/>
            <person name="Martin F."/>
            <person name="Albertini E."/>
            <person name="Donnini D."/>
            <person name="Bonito G."/>
        </authorList>
    </citation>
    <scope>NUCLEOTIDE SEQUENCE [LARGE SCALE GENOMIC DNA]</scope>
    <source>
        <strain evidence="2 3">Sb_GMNB300</strain>
    </source>
</reference>
<keyword evidence="1" id="KW-0812">Transmembrane</keyword>
<keyword evidence="1" id="KW-0472">Membrane</keyword>
<protein>
    <submittedName>
        <fullName evidence="2">Uncharacterized protein</fullName>
    </submittedName>
</protein>
<evidence type="ECO:0000313" key="3">
    <source>
        <dbReference type="Proteomes" id="UP000326924"/>
    </source>
</evidence>
<proteinExistence type="predicted"/>
<dbReference type="Proteomes" id="UP000326924">
    <property type="component" value="Unassembled WGS sequence"/>
</dbReference>
<dbReference type="EMBL" id="VXIS01000024">
    <property type="protein sequence ID" value="KAA8912470.1"/>
    <property type="molecule type" value="Genomic_DNA"/>
</dbReference>
<evidence type="ECO:0000313" key="2">
    <source>
        <dbReference type="EMBL" id="KAA8912470.1"/>
    </source>
</evidence>
<organism evidence="2 3">
    <name type="scientific">Sphaerosporella brunnea</name>
    <dbReference type="NCBI Taxonomy" id="1250544"/>
    <lineage>
        <taxon>Eukaryota</taxon>
        <taxon>Fungi</taxon>
        <taxon>Dikarya</taxon>
        <taxon>Ascomycota</taxon>
        <taxon>Pezizomycotina</taxon>
        <taxon>Pezizomycetes</taxon>
        <taxon>Pezizales</taxon>
        <taxon>Pyronemataceae</taxon>
        <taxon>Sphaerosporella</taxon>
    </lineage>
</organism>